<comment type="catalytic activity">
    <reaction evidence="4">
        <text>a monoamide of a dicarboxylate + H2O = a dicarboxylate + NH4(+)</text>
        <dbReference type="Rhea" id="RHEA:11716"/>
        <dbReference type="ChEBI" id="CHEBI:15377"/>
        <dbReference type="ChEBI" id="CHEBI:28938"/>
        <dbReference type="ChEBI" id="CHEBI:28965"/>
        <dbReference type="ChEBI" id="CHEBI:77450"/>
        <dbReference type="EC" id="3.5.1.3"/>
    </reaction>
</comment>
<evidence type="ECO:0000259" key="6">
    <source>
        <dbReference type="PROSITE" id="PS50263"/>
    </source>
</evidence>
<dbReference type="PANTHER" id="PTHR47799:SF1">
    <property type="entry name" value="OMEGA-AMIDASE YAFV"/>
    <property type="match status" value="1"/>
</dbReference>
<dbReference type="EMBL" id="SMFU01000009">
    <property type="protein sequence ID" value="TCK05885.1"/>
    <property type="molecule type" value="Genomic_DNA"/>
</dbReference>
<feature type="domain" description="CN hydrolase" evidence="6">
    <location>
        <begin position="5"/>
        <end position="237"/>
    </location>
</feature>
<dbReference type="RefSeq" id="WP_207894896.1">
    <property type="nucleotide sequence ID" value="NZ_SMFU01000009.1"/>
</dbReference>
<evidence type="ECO:0000256" key="5">
    <source>
        <dbReference type="ARBA" id="ARBA00072139"/>
    </source>
</evidence>
<dbReference type="AlphaFoldDB" id="A0A4R1GGQ6"/>
<keyword evidence="8" id="KW-1185">Reference proteome</keyword>
<sequence length="264" mass="30051">MQQRLRVTPLQTRLVWEDPAANRARFSALFDDLQGKTDLIVLPEMFSTGFSMAPESCAEAPDGNTQAWLKTEAGRTGAAICGSIAVLDQGRFMNRFVWADPEGNFHHYDKRHLFRMGEESGHYSAGEQRVLIEYRGWRILPQVCYDLRFPAWCRNRNDYDLMLCVANWPAPRRNAWRTLLMARAIENQCYVVGVNRVGRDGNQLDYAGDSLVVDFKGELLADGVGAEEWQINQALDAAALGRFRERFPAWKDADEFQLLPSASR</sequence>
<dbReference type="PROSITE" id="PS50263">
    <property type="entry name" value="CN_HYDROLASE"/>
    <property type="match status" value="1"/>
</dbReference>
<evidence type="ECO:0000313" key="8">
    <source>
        <dbReference type="Proteomes" id="UP000294546"/>
    </source>
</evidence>
<evidence type="ECO:0000256" key="4">
    <source>
        <dbReference type="ARBA" id="ARBA00052904"/>
    </source>
</evidence>
<comment type="similarity">
    <text evidence="1">Belongs to the carbon-nitrogen hydrolase superfamily. NIT1/NIT2 family.</text>
</comment>
<organism evidence="7 8">
    <name type="scientific">Marinobacterium mangrovicola</name>
    <dbReference type="NCBI Taxonomy" id="1476959"/>
    <lineage>
        <taxon>Bacteria</taxon>
        <taxon>Pseudomonadati</taxon>
        <taxon>Pseudomonadota</taxon>
        <taxon>Gammaproteobacteria</taxon>
        <taxon>Oceanospirillales</taxon>
        <taxon>Oceanospirillaceae</taxon>
        <taxon>Marinobacterium</taxon>
    </lineage>
</organism>
<dbReference type="PANTHER" id="PTHR47799">
    <property type="entry name" value="OMEGA-AMIDASE YAFV"/>
    <property type="match status" value="1"/>
</dbReference>
<keyword evidence="2 7" id="KW-0378">Hydrolase</keyword>
<evidence type="ECO:0000256" key="1">
    <source>
        <dbReference type="ARBA" id="ARBA00010613"/>
    </source>
</evidence>
<dbReference type="GO" id="GO:0106008">
    <property type="term" value="F:2-oxoglutaramate amidase activity"/>
    <property type="evidence" value="ECO:0007669"/>
    <property type="project" value="TreeGrafter"/>
</dbReference>
<proteinExistence type="inferred from homology"/>
<dbReference type="EC" id="3.5.1.3" evidence="3"/>
<dbReference type="InterPro" id="IPR001110">
    <property type="entry name" value="UPF0012_CS"/>
</dbReference>
<comment type="caution">
    <text evidence="7">The sequence shown here is derived from an EMBL/GenBank/DDBJ whole genome shotgun (WGS) entry which is preliminary data.</text>
</comment>
<dbReference type="PROSITE" id="PS01227">
    <property type="entry name" value="UPF0012"/>
    <property type="match status" value="1"/>
</dbReference>
<dbReference type="Pfam" id="PF00795">
    <property type="entry name" value="CN_hydrolase"/>
    <property type="match status" value="1"/>
</dbReference>
<accession>A0A4R1GGQ6</accession>
<reference evidence="7 8" key="1">
    <citation type="submission" date="2019-03" db="EMBL/GenBank/DDBJ databases">
        <title>Genomic Encyclopedia of Archaeal and Bacterial Type Strains, Phase II (KMG-II): from individual species to whole genera.</title>
        <authorList>
            <person name="Goeker M."/>
        </authorList>
    </citation>
    <scope>NUCLEOTIDE SEQUENCE [LARGE SCALE GENOMIC DNA]</scope>
    <source>
        <strain evidence="7 8">DSM 27697</strain>
    </source>
</reference>
<dbReference type="Gene3D" id="3.60.110.10">
    <property type="entry name" value="Carbon-nitrogen hydrolase"/>
    <property type="match status" value="1"/>
</dbReference>
<evidence type="ECO:0000256" key="3">
    <source>
        <dbReference type="ARBA" id="ARBA00039118"/>
    </source>
</evidence>
<dbReference type="GO" id="GO:0050152">
    <property type="term" value="F:omega-amidase activity"/>
    <property type="evidence" value="ECO:0007669"/>
    <property type="project" value="UniProtKB-EC"/>
</dbReference>
<protein>
    <recommendedName>
        <fullName evidence="5">Omega-amidase YafV</fullName>
        <ecNumber evidence="3">3.5.1.3</ecNumber>
    </recommendedName>
</protein>
<dbReference type="Proteomes" id="UP000294546">
    <property type="component" value="Unassembled WGS sequence"/>
</dbReference>
<evidence type="ECO:0000313" key="7">
    <source>
        <dbReference type="EMBL" id="TCK05885.1"/>
    </source>
</evidence>
<dbReference type="SUPFAM" id="SSF56317">
    <property type="entry name" value="Carbon-nitrogen hydrolase"/>
    <property type="match status" value="1"/>
</dbReference>
<dbReference type="FunFam" id="3.60.110.10:FF:000004">
    <property type="entry name" value="Carbon-nitrogen hydrolase"/>
    <property type="match status" value="1"/>
</dbReference>
<dbReference type="CDD" id="cd07575">
    <property type="entry name" value="Xc-1258_like"/>
    <property type="match status" value="1"/>
</dbReference>
<dbReference type="InterPro" id="IPR052737">
    <property type="entry name" value="Omega-amidase_YafV"/>
</dbReference>
<evidence type="ECO:0000256" key="2">
    <source>
        <dbReference type="ARBA" id="ARBA00022801"/>
    </source>
</evidence>
<dbReference type="InterPro" id="IPR036526">
    <property type="entry name" value="C-N_Hydrolase_sf"/>
</dbReference>
<gene>
    <name evidence="7" type="ORF">CLV83_2826</name>
</gene>
<dbReference type="InterPro" id="IPR003010">
    <property type="entry name" value="C-N_Hydrolase"/>
</dbReference>
<dbReference type="NCBIfam" id="NF007757">
    <property type="entry name" value="PRK10438.1"/>
    <property type="match status" value="1"/>
</dbReference>
<name>A0A4R1GGQ6_9GAMM</name>